<organism evidence="5 6">
    <name type="scientific">Pedobacter riviphilus</name>
    <dbReference type="NCBI Taxonomy" id="2766984"/>
    <lineage>
        <taxon>Bacteria</taxon>
        <taxon>Pseudomonadati</taxon>
        <taxon>Bacteroidota</taxon>
        <taxon>Sphingobacteriia</taxon>
        <taxon>Sphingobacteriales</taxon>
        <taxon>Sphingobacteriaceae</taxon>
        <taxon>Pedobacter</taxon>
    </lineage>
</organism>
<dbReference type="Gene3D" id="3.20.20.80">
    <property type="entry name" value="Glycosidases"/>
    <property type="match status" value="1"/>
</dbReference>
<dbReference type="Gene3D" id="2.60.40.1180">
    <property type="entry name" value="Golgi alpha-mannosidase II"/>
    <property type="match status" value="1"/>
</dbReference>
<evidence type="ECO:0000256" key="1">
    <source>
        <dbReference type="ARBA" id="ARBA00008061"/>
    </source>
</evidence>
<comment type="similarity">
    <text evidence="1">Belongs to the glycosyl hydrolase 13 family.</text>
</comment>
<keyword evidence="6" id="KW-1185">Reference proteome</keyword>
<dbReference type="SUPFAM" id="SSF51445">
    <property type="entry name" value="(Trans)glycosidases"/>
    <property type="match status" value="1"/>
</dbReference>
<reference evidence="5 6" key="1">
    <citation type="submission" date="2020-09" db="EMBL/GenBank/DDBJ databases">
        <title>Pedobacter sp. SW-16 isolated from soil near Yeocheon.</title>
        <authorList>
            <person name="Im H.S."/>
            <person name="Joung Y."/>
            <person name="Lee S.-S."/>
        </authorList>
    </citation>
    <scope>NUCLEOTIDE SEQUENCE [LARGE SCALE GENOMIC DNA]</scope>
    <source>
        <strain evidence="5 6">SW-16</strain>
    </source>
</reference>
<dbReference type="Pfam" id="PF23915">
    <property type="entry name" value="SusG_C"/>
    <property type="match status" value="1"/>
</dbReference>
<proteinExistence type="inferred from homology"/>
<dbReference type="InterPro" id="IPR006047">
    <property type="entry name" value="GH13_cat_dom"/>
</dbReference>
<dbReference type="Gene3D" id="3.90.400.10">
    <property type="entry name" value="Oligo-1,6-glucosidase, Domain 2"/>
    <property type="match status" value="1"/>
</dbReference>
<dbReference type="InterPro" id="IPR013780">
    <property type="entry name" value="Glyco_hydro_b"/>
</dbReference>
<name>A0ABX6TK72_9SPHI</name>
<keyword evidence="2" id="KW-0378">Hydrolase</keyword>
<feature type="domain" description="Glycosyl hydrolase family 13 catalytic" evidence="4">
    <location>
        <begin position="53"/>
        <end position="452"/>
    </location>
</feature>
<evidence type="ECO:0000256" key="2">
    <source>
        <dbReference type="ARBA" id="ARBA00022801"/>
    </source>
</evidence>
<dbReference type="PANTHER" id="PTHR10357:SF178">
    <property type="entry name" value="OLIGO-1,6-GLUCOSIDASE 3-RELATED"/>
    <property type="match status" value="1"/>
</dbReference>
<keyword evidence="3" id="KW-0326">Glycosidase</keyword>
<gene>
    <name evidence="5" type="ORF">H9N25_05650</name>
</gene>
<dbReference type="SMART" id="SM00642">
    <property type="entry name" value="Aamy"/>
    <property type="match status" value="1"/>
</dbReference>
<evidence type="ECO:0000259" key="4">
    <source>
        <dbReference type="SMART" id="SM00642"/>
    </source>
</evidence>
<dbReference type="Pfam" id="PF00128">
    <property type="entry name" value="Alpha-amylase"/>
    <property type="match status" value="1"/>
</dbReference>
<dbReference type="SUPFAM" id="SSF51011">
    <property type="entry name" value="Glycosyl hydrolase domain"/>
    <property type="match status" value="1"/>
</dbReference>
<sequence>MRYIKSFLIFSFVAVSITLFGQIPKAGVPNQRKESPFTAIKNRTWWKEAIVYQIYPRSFKDSNGDGIGDLNGIISKLDYIKSLGIDVVWLNPIFSSPNDDNGYDISDYRNIMKEFGTMDDFDRLLKGLHQRNIKLVLDMVLNHSSDEHDWFKQSRSSRTSPYRDYYHWWTAEKGKPTPRYSFFDVNSNAWKYDQITDSYYLHYFSEKQPDLNWENHKLRNEIYDMMKFWLDKGIDGLRMDAFQYVSKDTLWKKYPDGYEKDIIKYYGMGPNLHSYLREMNDSVTGKYNVMTVAEGAGSTLADAHSLVDEDRKELNMAYHFEVMDIGNDPKGYNLPDLKKVFTKWDSSFANKGWLAIFLANHDVPRMVSKYGNDSPAFRETSSKLLSTLIMTMRGTPFYFNGDELGMSNIRFDKIEDFRDIATLNAYKNVLAKGEDLNAFMNKEKFISRDNTRTPFQWDASENAGFTTGQPWIKVNPNYKEVNAQREERDPNSVLAYFKKVVALRKSSPALIYGSYKIYDIDHPQVYCYLRSQGNEKILVILNFSNHNVNYPIDKGINTSLSKLVLSNYKTAEIKDHKIDLLPWQSVVYKIN</sequence>
<evidence type="ECO:0000313" key="6">
    <source>
        <dbReference type="Proteomes" id="UP000516439"/>
    </source>
</evidence>
<dbReference type="PANTHER" id="PTHR10357">
    <property type="entry name" value="ALPHA-AMYLASE FAMILY MEMBER"/>
    <property type="match status" value="1"/>
</dbReference>
<dbReference type="InterPro" id="IPR045857">
    <property type="entry name" value="O16G_dom_2"/>
</dbReference>
<dbReference type="EMBL" id="CP061171">
    <property type="protein sequence ID" value="QNR85927.1"/>
    <property type="molecule type" value="Genomic_DNA"/>
</dbReference>
<protein>
    <submittedName>
        <fullName evidence="5">Alpha-glucosidase</fullName>
    </submittedName>
</protein>
<dbReference type="CDD" id="cd11333">
    <property type="entry name" value="AmyAc_SI_OligoGlu_DGase"/>
    <property type="match status" value="1"/>
</dbReference>
<evidence type="ECO:0000256" key="3">
    <source>
        <dbReference type="ARBA" id="ARBA00023295"/>
    </source>
</evidence>
<dbReference type="InterPro" id="IPR017853">
    <property type="entry name" value="GH"/>
</dbReference>
<dbReference type="Proteomes" id="UP000516439">
    <property type="component" value="Chromosome"/>
</dbReference>
<accession>A0ABX6TK72</accession>
<dbReference type="InterPro" id="IPR056300">
    <property type="entry name" value="SusG-like_C"/>
</dbReference>
<evidence type="ECO:0000313" key="5">
    <source>
        <dbReference type="EMBL" id="QNR85927.1"/>
    </source>
</evidence>